<proteinExistence type="predicted"/>
<comment type="caution">
    <text evidence="1">The sequence shown here is derived from an EMBL/GenBank/DDBJ whole genome shotgun (WGS) entry which is preliminary data.</text>
</comment>
<protein>
    <recommendedName>
        <fullName evidence="2">HTH HARE-type domain-containing protein</fullName>
    </recommendedName>
</protein>
<organism evidence="1">
    <name type="scientific">marine sediment metagenome</name>
    <dbReference type="NCBI Taxonomy" id="412755"/>
    <lineage>
        <taxon>unclassified sequences</taxon>
        <taxon>metagenomes</taxon>
        <taxon>ecological metagenomes</taxon>
    </lineage>
</organism>
<evidence type="ECO:0008006" key="2">
    <source>
        <dbReference type="Google" id="ProtNLM"/>
    </source>
</evidence>
<sequence length="244" mass="29368">MKQYEAVIKVMEENSGFATLGYLYQNVLKVKDCEWKTKTPFASIRRIVQDDRFFFKIKPGLWALNSYKDRLPFDVYPRDEINKIEKDKLDHSYYQGLLVEIGNLKNFETFVPYQDKNKRYLGKILNDITSIKKFYEFSYDSIVKRAQTIDVSWFNIRKMPVYFFEIEYSTNIQNSLLKFNELQDFNSKFFIVADEVRKKEFEDRVSLSAFLEIKERVKFMDFTSLSEWHSSEYKILSIRDNFNL</sequence>
<dbReference type="EMBL" id="BART01000545">
    <property type="protein sequence ID" value="GAG73418.1"/>
    <property type="molecule type" value="Genomic_DNA"/>
</dbReference>
<name>X1AM02_9ZZZZ</name>
<evidence type="ECO:0000313" key="1">
    <source>
        <dbReference type="EMBL" id="GAG73418.1"/>
    </source>
</evidence>
<gene>
    <name evidence="1" type="ORF">S01H4_02490</name>
</gene>
<dbReference type="AlphaFoldDB" id="X1AM02"/>
<reference evidence="1" key="1">
    <citation type="journal article" date="2014" name="Front. Microbiol.">
        <title>High frequency of phylogenetically diverse reductive dehalogenase-homologous genes in deep subseafloor sedimentary metagenomes.</title>
        <authorList>
            <person name="Kawai M."/>
            <person name="Futagami T."/>
            <person name="Toyoda A."/>
            <person name="Takaki Y."/>
            <person name="Nishi S."/>
            <person name="Hori S."/>
            <person name="Arai W."/>
            <person name="Tsubouchi T."/>
            <person name="Morono Y."/>
            <person name="Uchiyama I."/>
            <person name="Ito T."/>
            <person name="Fujiyama A."/>
            <person name="Inagaki F."/>
            <person name="Takami H."/>
        </authorList>
    </citation>
    <scope>NUCLEOTIDE SEQUENCE</scope>
    <source>
        <strain evidence="1">Expedition CK06-06</strain>
    </source>
</reference>
<accession>X1AM02</accession>